<evidence type="ECO:0000256" key="1">
    <source>
        <dbReference type="ARBA" id="ARBA00006432"/>
    </source>
</evidence>
<dbReference type="InterPro" id="IPR000873">
    <property type="entry name" value="AMP-dep_synth/lig_dom"/>
</dbReference>
<accession>A0A1G5VTT8</accession>
<dbReference type="Gene3D" id="3.40.50.12780">
    <property type="entry name" value="N-terminal domain of ligase-like"/>
    <property type="match status" value="1"/>
</dbReference>
<dbReference type="STRING" id="230361.sm9_0695"/>
<protein>
    <submittedName>
        <fullName evidence="7">Acetyl-CoA synthetase</fullName>
    </submittedName>
</protein>
<proteinExistence type="inferred from homology"/>
<keyword evidence="4" id="KW-0067">ATP-binding</keyword>
<dbReference type="PROSITE" id="PS00455">
    <property type="entry name" value="AMP_BINDING"/>
    <property type="match status" value="1"/>
</dbReference>
<dbReference type="FunFam" id="3.30.300.30:FF:000005">
    <property type="entry name" value="Acyl-coenzyme A synthetase ACSM5, mitochondrial"/>
    <property type="match status" value="1"/>
</dbReference>
<dbReference type="InterPro" id="IPR025110">
    <property type="entry name" value="AMP-bd_C"/>
</dbReference>
<evidence type="ECO:0000256" key="4">
    <source>
        <dbReference type="ARBA" id="ARBA00022840"/>
    </source>
</evidence>
<keyword evidence="2" id="KW-0436">Ligase</keyword>
<dbReference type="Gene3D" id="3.30.300.30">
    <property type="match status" value="1"/>
</dbReference>
<dbReference type="AlphaFoldDB" id="A0A1G5VTT8"/>
<dbReference type="InterPro" id="IPR051087">
    <property type="entry name" value="Mitochondrial_ACSM"/>
</dbReference>
<dbReference type="GO" id="GO:0004321">
    <property type="term" value="F:fatty-acyl-CoA synthase activity"/>
    <property type="evidence" value="ECO:0007669"/>
    <property type="project" value="TreeGrafter"/>
</dbReference>
<dbReference type="InterPro" id="IPR020845">
    <property type="entry name" value="AMP-binding_CS"/>
</dbReference>
<dbReference type="GO" id="GO:0006633">
    <property type="term" value="P:fatty acid biosynthetic process"/>
    <property type="evidence" value="ECO:0007669"/>
    <property type="project" value="TreeGrafter"/>
</dbReference>
<dbReference type="GO" id="GO:0006637">
    <property type="term" value="P:acyl-CoA metabolic process"/>
    <property type="evidence" value="ECO:0007669"/>
    <property type="project" value="TreeGrafter"/>
</dbReference>
<evidence type="ECO:0000256" key="2">
    <source>
        <dbReference type="ARBA" id="ARBA00022598"/>
    </source>
</evidence>
<dbReference type="GO" id="GO:0015645">
    <property type="term" value="F:fatty acid ligase activity"/>
    <property type="evidence" value="ECO:0007669"/>
    <property type="project" value="TreeGrafter"/>
</dbReference>
<dbReference type="RefSeq" id="WP_149731483.1">
    <property type="nucleotide sequence ID" value="NZ_FMXB01000005.1"/>
</dbReference>
<keyword evidence="8" id="KW-1185">Reference proteome</keyword>
<dbReference type="PANTHER" id="PTHR43605">
    <property type="entry name" value="ACYL-COENZYME A SYNTHETASE"/>
    <property type="match status" value="1"/>
</dbReference>
<evidence type="ECO:0000313" key="7">
    <source>
        <dbReference type="EMBL" id="SDA49310.1"/>
    </source>
</evidence>
<evidence type="ECO:0000259" key="6">
    <source>
        <dbReference type="Pfam" id="PF13193"/>
    </source>
</evidence>
<evidence type="ECO:0000313" key="8">
    <source>
        <dbReference type="Proteomes" id="UP000323439"/>
    </source>
</evidence>
<evidence type="ECO:0000256" key="3">
    <source>
        <dbReference type="ARBA" id="ARBA00022741"/>
    </source>
</evidence>
<feature type="domain" description="AMP-dependent synthetase/ligase" evidence="5">
    <location>
        <begin position="41"/>
        <end position="400"/>
    </location>
</feature>
<dbReference type="EMBL" id="FMXB01000005">
    <property type="protein sequence ID" value="SDA49310.1"/>
    <property type="molecule type" value="Genomic_DNA"/>
</dbReference>
<evidence type="ECO:0000259" key="5">
    <source>
        <dbReference type="Pfam" id="PF00501"/>
    </source>
</evidence>
<organism evidence="7 8">
    <name type="scientific">Methanobrevibacter millerae</name>
    <dbReference type="NCBI Taxonomy" id="230361"/>
    <lineage>
        <taxon>Archaea</taxon>
        <taxon>Methanobacteriati</taxon>
        <taxon>Methanobacteriota</taxon>
        <taxon>Methanomada group</taxon>
        <taxon>Methanobacteria</taxon>
        <taxon>Methanobacteriales</taxon>
        <taxon>Methanobacteriaceae</taxon>
        <taxon>Methanobrevibacter</taxon>
    </lineage>
</organism>
<dbReference type="InterPro" id="IPR042099">
    <property type="entry name" value="ANL_N_sf"/>
</dbReference>
<comment type="similarity">
    <text evidence="1">Belongs to the ATP-dependent AMP-binding enzyme family.</text>
</comment>
<dbReference type="Pfam" id="PF00501">
    <property type="entry name" value="AMP-binding"/>
    <property type="match status" value="1"/>
</dbReference>
<dbReference type="Proteomes" id="UP000323439">
    <property type="component" value="Unassembled WGS sequence"/>
</dbReference>
<dbReference type="OrthoDB" id="193284at2157"/>
<dbReference type="GO" id="GO:0005524">
    <property type="term" value="F:ATP binding"/>
    <property type="evidence" value="ECO:0007669"/>
    <property type="project" value="UniProtKB-KW"/>
</dbReference>
<dbReference type="SUPFAM" id="SSF56801">
    <property type="entry name" value="Acetyl-CoA synthetase-like"/>
    <property type="match status" value="1"/>
</dbReference>
<feature type="domain" description="AMP-binding enzyme C-terminal" evidence="6">
    <location>
        <begin position="464"/>
        <end position="542"/>
    </location>
</feature>
<keyword evidence="3" id="KW-0547">Nucleotide-binding</keyword>
<gene>
    <name evidence="7" type="ORF">SAMN02910315_00906</name>
</gene>
<dbReference type="PANTHER" id="PTHR43605:SF10">
    <property type="entry name" value="ACYL-COA SYNTHETASE MEDIUM CHAIN FAMILY MEMBER 3"/>
    <property type="match status" value="1"/>
</dbReference>
<dbReference type="Pfam" id="PF13193">
    <property type="entry name" value="AMP-binding_C"/>
    <property type="match status" value="1"/>
</dbReference>
<name>A0A1G5VTT8_9EURY</name>
<reference evidence="7 8" key="1">
    <citation type="submission" date="2016-10" db="EMBL/GenBank/DDBJ databases">
        <authorList>
            <person name="Varghese N."/>
            <person name="Submissions S."/>
        </authorList>
    </citation>
    <scope>NUCLEOTIDE SEQUENCE [LARGE SCALE GENOMIC DNA]</scope>
    <source>
        <strain evidence="7 8">DSM 16643</strain>
    </source>
</reference>
<sequence>MTSVIGDFVERVDFNSYEDFFKNFKLKYDEDFNFGFDVVDKYAEIDPEKIALIWTNDDDENHTFTFKEMKEYSNKAVNLFKRLGIKKGDKVMLTLKSRYEWWFCMVALHKLGAIAIPGTHMLKLHDIDFRLKQAEVKAVITVEEDTLLEDYEVAEKEIDWDIQKLVIETDRDGWINFNKAIEEESPVYERPSSEENPMAEEVFLIYFTSGTSGLPKMVAHRHTYALGHIPTAKYWQNVVEDGVHHTASDTGWGKAVWGNIYGQWIAGTAIFIYDYVRFNGIKLLEKIIENKVDTFCAPPTVYRFLIKEKIEGYDFSNLKYVATAGEPLPPEVSERFYDISGLRIKEGFGQTETTLSIGTFIWLDAKIGSIGKPSPLYNLKLLDENDNPVEIGEEGELCFDVSEGVPPGLFKEYFKDPVKQAQQVHDGYYHCGDTAWMDEDGYVHFVGRNDDIIKSSGYRIGPYEVESAVLSHDAVAHCAITAFPDEVRGQIVKASIVLQPDYEPSDELTKDIQDHVKRVTAPYKYPRKVEYVDELPETISGKIRRVQIRENDKNQ</sequence>
<dbReference type="InterPro" id="IPR045851">
    <property type="entry name" value="AMP-bd_C_sf"/>
</dbReference>
<dbReference type="GO" id="GO:0016405">
    <property type="term" value="F:CoA-ligase activity"/>
    <property type="evidence" value="ECO:0007669"/>
    <property type="project" value="UniProtKB-ARBA"/>
</dbReference>